<evidence type="ECO:0000313" key="1">
    <source>
        <dbReference type="EMBL" id="VDM82632.1"/>
    </source>
</evidence>
<sequence length="155" mass="17478">MSIFLLLFKATPSYARHRRGRSDQSTLIHVNGVPSTSISEELSPAASMRNIRSHSEITCTQNTSREIPPLPLSPEANEMPANVLDYIDHSLRPPDPIIGDEASEQIYNEHIAACHELYDHDLSFQRALADKHNAIVNLAQMDDYRKLLERKVCSN</sequence>
<accession>A0A3P7LU58</accession>
<dbReference type="OrthoDB" id="10013149at2759"/>
<keyword evidence="2" id="KW-1185">Reference proteome</keyword>
<gene>
    <name evidence="1" type="ORF">SVUK_LOCUS17630</name>
</gene>
<proteinExistence type="predicted"/>
<organism evidence="1 2">
    <name type="scientific">Strongylus vulgaris</name>
    <name type="common">Blood worm</name>
    <dbReference type="NCBI Taxonomy" id="40348"/>
    <lineage>
        <taxon>Eukaryota</taxon>
        <taxon>Metazoa</taxon>
        <taxon>Ecdysozoa</taxon>
        <taxon>Nematoda</taxon>
        <taxon>Chromadorea</taxon>
        <taxon>Rhabditida</taxon>
        <taxon>Rhabditina</taxon>
        <taxon>Rhabditomorpha</taxon>
        <taxon>Strongyloidea</taxon>
        <taxon>Strongylidae</taxon>
        <taxon>Strongylus</taxon>
    </lineage>
</organism>
<evidence type="ECO:0000313" key="2">
    <source>
        <dbReference type="Proteomes" id="UP000270094"/>
    </source>
</evidence>
<dbReference type="AlphaFoldDB" id="A0A3P7LU58"/>
<dbReference type="Proteomes" id="UP000270094">
    <property type="component" value="Unassembled WGS sequence"/>
</dbReference>
<reference evidence="1 2" key="1">
    <citation type="submission" date="2018-11" db="EMBL/GenBank/DDBJ databases">
        <authorList>
            <consortium name="Pathogen Informatics"/>
        </authorList>
    </citation>
    <scope>NUCLEOTIDE SEQUENCE [LARGE SCALE GENOMIC DNA]</scope>
</reference>
<name>A0A3P7LU58_STRVU</name>
<protein>
    <submittedName>
        <fullName evidence="1">Uncharacterized protein</fullName>
    </submittedName>
</protein>
<dbReference type="EMBL" id="UYYB01118541">
    <property type="protein sequence ID" value="VDM82632.1"/>
    <property type="molecule type" value="Genomic_DNA"/>
</dbReference>